<proteinExistence type="predicted"/>
<organism evidence="5 6">
    <name type="scientific">Enterocloster bolteae (strain ATCC BAA-613 / DSM 15670 / CCUG 46953 / JCM 12243 / WAL 16351)</name>
    <name type="common">Clostridium bolteae</name>
    <dbReference type="NCBI Taxonomy" id="411902"/>
    <lineage>
        <taxon>Bacteria</taxon>
        <taxon>Bacillati</taxon>
        <taxon>Bacillota</taxon>
        <taxon>Clostridia</taxon>
        <taxon>Lachnospirales</taxon>
        <taxon>Lachnospiraceae</taxon>
        <taxon>Enterocloster</taxon>
    </lineage>
</organism>
<dbReference type="AlphaFoldDB" id="A8RQW3"/>
<dbReference type="GO" id="GO:0003677">
    <property type="term" value="F:DNA binding"/>
    <property type="evidence" value="ECO:0007669"/>
    <property type="project" value="UniProtKB-KW"/>
</dbReference>
<name>A8RQW3_ENTBW</name>
<reference evidence="5 6" key="2">
    <citation type="submission" date="2007-09" db="EMBL/GenBank/DDBJ databases">
        <title>Draft genome sequence of Clostridium bolteae (ATCC BAA-613).</title>
        <authorList>
            <person name="Sudarsanam P."/>
            <person name="Ley R."/>
            <person name="Guruge J."/>
            <person name="Turnbaugh P.J."/>
            <person name="Mahowald M."/>
            <person name="Liep D."/>
            <person name="Gordon J."/>
        </authorList>
    </citation>
    <scope>NUCLEOTIDE SEQUENCE [LARGE SCALE GENOMIC DNA]</scope>
    <source>
        <strain evidence="6">ATCC BAA-613 / DSM 15670 / CCUG 46953 / JCM 12243 / WAL 16351</strain>
    </source>
</reference>
<comment type="caution">
    <text evidence="5">The sequence shown here is derived from an EMBL/GenBank/DDBJ whole genome shotgun (WGS) entry which is preliminary data.</text>
</comment>
<reference evidence="5 6" key="1">
    <citation type="submission" date="2007-08" db="EMBL/GenBank/DDBJ databases">
        <authorList>
            <person name="Fulton L."/>
            <person name="Clifton S."/>
            <person name="Fulton B."/>
            <person name="Xu J."/>
            <person name="Minx P."/>
            <person name="Pepin K.H."/>
            <person name="Johnson M."/>
            <person name="Thiruvilangam P."/>
            <person name="Bhonagiri V."/>
            <person name="Nash W.E."/>
            <person name="Mardis E.R."/>
            <person name="Wilson R.K."/>
        </authorList>
    </citation>
    <scope>NUCLEOTIDE SEQUENCE [LARGE SCALE GENOMIC DNA]</scope>
    <source>
        <strain evidence="6">ATCC BAA-613 / DSM 15670 / CCUG 46953 / JCM 12243 / WAL 16351</strain>
    </source>
</reference>
<evidence type="ECO:0000256" key="2">
    <source>
        <dbReference type="ARBA" id="ARBA00023125"/>
    </source>
</evidence>
<dbReference type="Pfam" id="PF07729">
    <property type="entry name" value="FCD"/>
    <property type="match status" value="1"/>
</dbReference>
<keyword evidence="1" id="KW-0805">Transcription regulation</keyword>
<dbReference type="SMART" id="SM00895">
    <property type="entry name" value="FCD"/>
    <property type="match status" value="1"/>
</dbReference>
<evidence type="ECO:0000313" key="6">
    <source>
        <dbReference type="Proteomes" id="UP000005396"/>
    </source>
</evidence>
<sequence>MSNVLFMHDMKKIEKCFSARGDLLEYIIMDIILQYNDVVGSWTLKNELDILEIHIGTATIGRVLKILDNKGFTVPVSNKGRALTKKGIDEVLKTRSRIHKSILSNDIVDSVEITHFDDLIEVLSTRLIIEREATRLAVQNATQEDFKQMSDALDQHRMLLSNELDDSRAGLDFHIYIVDAAKNKFMSAVARLLAYEEHQIEARVPSLSAKKHAMEYVNVHQELLEAIQDRDEERATRLMEEHLNQIIGLVKRDREITL</sequence>
<gene>
    <name evidence="5" type="ORF">CLOBOL_02844</name>
</gene>
<dbReference type="EMBL" id="ABCC02000026">
    <property type="protein sequence ID" value="EDP16930.1"/>
    <property type="molecule type" value="Genomic_DNA"/>
</dbReference>
<dbReference type="eggNOG" id="COG2186">
    <property type="taxonomic scope" value="Bacteria"/>
</dbReference>
<dbReference type="Pfam" id="PF08461">
    <property type="entry name" value="WHD_RNase_R"/>
    <property type="match status" value="1"/>
</dbReference>
<dbReference type="Proteomes" id="UP000005396">
    <property type="component" value="Unassembled WGS sequence"/>
</dbReference>
<dbReference type="InterPro" id="IPR011711">
    <property type="entry name" value="GntR_C"/>
</dbReference>
<dbReference type="InterPro" id="IPR013668">
    <property type="entry name" value="RNase_R_HTH_12"/>
</dbReference>
<evidence type="ECO:0000256" key="3">
    <source>
        <dbReference type="ARBA" id="ARBA00023163"/>
    </source>
</evidence>
<dbReference type="RefSeq" id="WP_002571863.1">
    <property type="nucleotide sequence ID" value="NZ_DS480683.1"/>
</dbReference>
<dbReference type="InterPro" id="IPR008920">
    <property type="entry name" value="TF_FadR/GntR_C"/>
</dbReference>
<evidence type="ECO:0000313" key="5">
    <source>
        <dbReference type="EMBL" id="EDP16930.1"/>
    </source>
</evidence>
<protein>
    <recommendedName>
        <fullName evidence="4">GntR C-terminal domain-containing protein</fullName>
    </recommendedName>
</protein>
<dbReference type="HOGENOM" id="CLU_090588_0_0_9"/>
<dbReference type="SUPFAM" id="SSF48008">
    <property type="entry name" value="GntR ligand-binding domain-like"/>
    <property type="match status" value="1"/>
</dbReference>
<dbReference type="Gene3D" id="1.20.120.530">
    <property type="entry name" value="GntR ligand-binding domain-like"/>
    <property type="match status" value="1"/>
</dbReference>
<evidence type="ECO:0000259" key="4">
    <source>
        <dbReference type="SMART" id="SM00895"/>
    </source>
</evidence>
<dbReference type="PANTHER" id="PTHR43537">
    <property type="entry name" value="TRANSCRIPTIONAL REGULATOR, GNTR FAMILY"/>
    <property type="match status" value="1"/>
</dbReference>
<accession>A8RQW3</accession>
<dbReference type="PaxDb" id="411902-CLOBOL_02844"/>
<evidence type="ECO:0000256" key="1">
    <source>
        <dbReference type="ARBA" id="ARBA00023015"/>
    </source>
</evidence>
<dbReference type="PANTHER" id="PTHR43537:SF24">
    <property type="entry name" value="GLUCONATE OPERON TRANSCRIPTIONAL REPRESSOR"/>
    <property type="match status" value="1"/>
</dbReference>
<keyword evidence="3" id="KW-0804">Transcription</keyword>
<keyword evidence="2" id="KW-0238">DNA-binding</keyword>
<feature type="domain" description="GntR C-terminal" evidence="4">
    <location>
        <begin position="121"/>
        <end position="245"/>
    </location>
</feature>